<feature type="domain" description="NAD(P)-binding" evidence="1">
    <location>
        <begin position="21"/>
        <end position="196"/>
    </location>
</feature>
<organism evidence="2 3">
    <name type="scientific">Pedococcus aerophilus</name>
    <dbReference type="NCBI Taxonomy" id="436356"/>
    <lineage>
        <taxon>Bacteria</taxon>
        <taxon>Bacillati</taxon>
        <taxon>Actinomycetota</taxon>
        <taxon>Actinomycetes</taxon>
        <taxon>Micrococcales</taxon>
        <taxon>Intrasporangiaceae</taxon>
        <taxon>Pedococcus</taxon>
    </lineage>
</organism>
<dbReference type="InterPro" id="IPR016040">
    <property type="entry name" value="NAD(P)-bd_dom"/>
</dbReference>
<evidence type="ECO:0000313" key="2">
    <source>
        <dbReference type="EMBL" id="GAA2738733.1"/>
    </source>
</evidence>
<protein>
    <submittedName>
        <fullName evidence="2">SDR family oxidoreductase</fullName>
    </submittedName>
</protein>
<dbReference type="PANTHER" id="PTHR47129:SF1">
    <property type="entry name" value="NMRA-LIKE DOMAIN-CONTAINING PROTEIN"/>
    <property type="match status" value="1"/>
</dbReference>
<evidence type="ECO:0000259" key="1">
    <source>
        <dbReference type="Pfam" id="PF13460"/>
    </source>
</evidence>
<dbReference type="Gene3D" id="3.40.50.720">
    <property type="entry name" value="NAD(P)-binding Rossmann-like Domain"/>
    <property type="match status" value="1"/>
</dbReference>
<proteinExistence type="predicted"/>
<sequence>MPPAPVGPAESAGPRTTGVTGVTGALGGAVTRLLLEQTAPADRMVLLARRPEAAPSVPSADVRKVDYADTPGVREALAGIDTLLMVSASEDVDRRGQHLAFVAAAAAAGVRHVVYTSFQGAAADCTFTLGRDHFATEEAIRASGMEHTFLRDSFYADFLPLMATDGAIRGPAGDGRVAAVARDDVAAAAAAVLIDPSRHVGATYDLTGPEALTLAEAAQVVTEVTGRPTTYVDESLPEAYASRASYGAPDWQVEAWVSTYTAIARGEVAAVSDSVERLTGRPATSLRELLMRSS</sequence>
<dbReference type="Gene3D" id="3.90.25.10">
    <property type="entry name" value="UDP-galactose 4-epimerase, domain 1"/>
    <property type="match status" value="1"/>
</dbReference>
<dbReference type="Pfam" id="PF13460">
    <property type="entry name" value="NAD_binding_10"/>
    <property type="match status" value="1"/>
</dbReference>
<dbReference type="InterPro" id="IPR052718">
    <property type="entry name" value="NmrA-type_oxidoreductase"/>
</dbReference>
<dbReference type="InterPro" id="IPR036291">
    <property type="entry name" value="NAD(P)-bd_dom_sf"/>
</dbReference>
<dbReference type="RefSeq" id="WP_344195148.1">
    <property type="nucleotide sequence ID" value="NZ_BAAARN010000004.1"/>
</dbReference>
<evidence type="ECO:0000313" key="3">
    <source>
        <dbReference type="Proteomes" id="UP001501326"/>
    </source>
</evidence>
<name>A0ABN3UUN9_9MICO</name>
<gene>
    <name evidence="2" type="ORF">GCM10009867_31420</name>
</gene>
<accession>A0ABN3UUN9</accession>
<dbReference type="EMBL" id="BAAARN010000004">
    <property type="protein sequence ID" value="GAA2738733.1"/>
    <property type="molecule type" value="Genomic_DNA"/>
</dbReference>
<reference evidence="2 3" key="1">
    <citation type="journal article" date="2019" name="Int. J. Syst. Evol. Microbiol.">
        <title>The Global Catalogue of Microorganisms (GCM) 10K type strain sequencing project: providing services to taxonomists for standard genome sequencing and annotation.</title>
        <authorList>
            <consortium name="The Broad Institute Genomics Platform"/>
            <consortium name="The Broad Institute Genome Sequencing Center for Infectious Disease"/>
            <person name="Wu L."/>
            <person name="Ma J."/>
        </authorList>
    </citation>
    <scope>NUCLEOTIDE SEQUENCE [LARGE SCALE GENOMIC DNA]</scope>
    <source>
        <strain evidence="2 3">JCM 16378</strain>
    </source>
</reference>
<keyword evidence="3" id="KW-1185">Reference proteome</keyword>
<dbReference type="SUPFAM" id="SSF51735">
    <property type="entry name" value="NAD(P)-binding Rossmann-fold domains"/>
    <property type="match status" value="1"/>
</dbReference>
<dbReference type="PANTHER" id="PTHR47129">
    <property type="entry name" value="QUINONE OXIDOREDUCTASE 2"/>
    <property type="match status" value="1"/>
</dbReference>
<dbReference type="Proteomes" id="UP001501326">
    <property type="component" value="Unassembled WGS sequence"/>
</dbReference>
<dbReference type="CDD" id="cd05269">
    <property type="entry name" value="TMR_SDR_a"/>
    <property type="match status" value="1"/>
</dbReference>
<comment type="caution">
    <text evidence="2">The sequence shown here is derived from an EMBL/GenBank/DDBJ whole genome shotgun (WGS) entry which is preliminary data.</text>
</comment>